<organism evidence="1 2">
    <name type="scientific">Ixodes persulcatus</name>
    <name type="common">Taiga tick</name>
    <dbReference type="NCBI Taxonomy" id="34615"/>
    <lineage>
        <taxon>Eukaryota</taxon>
        <taxon>Metazoa</taxon>
        <taxon>Ecdysozoa</taxon>
        <taxon>Arthropoda</taxon>
        <taxon>Chelicerata</taxon>
        <taxon>Arachnida</taxon>
        <taxon>Acari</taxon>
        <taxon>Parasitiformes</taxon>
        <taxon>Ixodida</taxon>
        <taxon>Ixodoidea</taxon>
        <taxon>Ixodidae</taxon>
        <taxon>Ixodinae</taxon>
        <taxon>Ixodes</taxon>
    </lineage>
</organism>
<gene>
    <name evidence="1" type="ORF">HPB47_012619</name>
</gene>
<protein>
    <submittedName>
        <fullName evidence="1">Uncharacterized protein</fullName>
    </submittedName>
</protein>
<reference evidence="1 2" key="1">
    <citation type="journal article" date="2020" name="Cell">
        <title>Large-Scale Comparative Analyses of Tick Genomes Elucidate Their Genetic Diversity and Vector Capacities.</title>
        <authorList>
            <consortium name="Tick Genome and Microbiome Consortium (TIGMIC)"/>
            <person name="Jia N."/>
            <person name="Wang J."/>
            <person name="Shi W."/>
            <person name="Du L."/>
            <person name="Sun Y."/>
            <person name="Zhan W."/>
            <person name="Jiang J.F."/>
            <person name="Wang Q."/>
            <person name="Zhang B."/>
            <person name="Ji P."/>
            <person name="Bell-Sakyi L."/>
            <person name="Cui X.M."/>
            <person name="Yuan T.T."/>
            <person name="Jiang B.G."/>
            <person name="Yang W.F."/>
            <person name="Lam T.T."/>
            <person name="Chang Q.C."/>
            <person name="Ding S.J."/>
            <person name="Wang X.J."/>
            <person name="Zhu J.G."/>
            <person name="Ruan X.D."/>
            <person name="Zhao L."/>
            <person name="Wei J.T."/>
            <person name="Ye R.Z."/>
            <person name="Que T.C."/>
            <person name="Du C.H."/>
            <person name="Zhou Y.H."/>
            <person name="Cheng J.X."/>
            <person name="Dai P.F."/>
            <person name="Guo W.B."/>
            <person name="Han X.H."/>
            <person name="Huang E.J."/>
            <person name="Li L.F."/>
            <person name="Wei W."/>
            <person name="Gao Y.C."/>
            <person name="Liu J.Z."/>
            <person name="Shao H.Z."/>
            <person name="Wang X."/>
            <person name="Wang C.C."/>
            <person name="Yang T.C."/>
            <person name="Huo Q.B."/>
            <person name="Li W."/>
            <person name="Chen H.Y."/>
            <person name="Chen S.E."/>
            <person name="Zhou L.G."/>
            <person name="Ni X.B."/>
            <person name="Tian J.H."/>
            <person name="Sheng Y."/>
            <person name="Liu T."/>
            <person name="Pan Y.S."/>
            <person name="Xia L.Y."/>
            <person name="Li J."/>
            <person name="Zhao F."/>
            <person name="Cao W.C."/>
        </authorList>
    </citation>
    <scope>NUCLEOTIDE SEQUENCE [LARGE SCALE GENOMIC DNA]</scope>
    <source>
        <strain evidence="1">Iper-2018</strain>
    </source>
</reference>
<evidence type="ECO:0000313" key="2">
    <source>
        <dbReference type="Proteomes" id="UP000805193"/>
    </source>
</evidence>
<name>A0AC60NT02_IXOPE</name>
<comment type="caution">
    <text evidence="1">The sequence shown here is derived from an EMBL/GenBank/DDBJ whole genome shotgun (WGS) entry which is preliminary data.</text>
</comment>
<evidence type="ECO:0000313" key="1">
    <source>
        <dbReference type="EMBL" id="KAG0410258.1"/>
    </source>
</evidence>
<proteinExistence type="predicted"/>
<dbReference type="EMBL" id="JABSTQ010011541">
    <property type="protein sequence ID" value="KAG0410258.1"/>
    <property type="molecule type" value="Genomic_DNA"/>
</dbReference>
<sequence length="701" mass="76919">MDPSRGATAFHRPSFTQAGFNDTYIQLPKHKTVPGEVIRRIGRSQCTTRHLKHSAMRLLPVFGWLRTYRIKEYLLADVVTGFTVAMFQVPQSLGYTLLASVPPVFALYNAMFPMMIYIILGTVRQASVGADAIMSMMTGGVVRGLVSQEYVTQHAMVAIHNATSDGPYTVTQVTSALCFTIGIIQLAFGFLSLGQLNVFLSEQMVNGFATGVAVQVVISQLGSIFGNHVPHISGMFTIYKTLYAFFANIHEVAWQTTLVAFVAIAVIMTVKLLIDPPFVRKLGIPIPIELMVVVFFTLGSHYLNLRVNYGVDVVGTIPEKLPEPTLPSFNPTLIASILPESFALAIVSFAITLSLGRIFGQKHGYQVDANQEFLALGASHVFSSFFSCFPIAASVPRSAVQEGAGGKTQIVSVVNIIIIIFMVLFLGHYLEELPICVLAAIIVTSLKKIVMQVQDFKRYWKISKIDGQVWMVSFGATVIFDVITGLAIGVGFSLLTLIYKIQRPKTFLLGSVDNTEFFVPIKKYQMVHEVPKIKIFHFGGPIHFANTEYFKEQLNKRVGFTVRDILKARKRAQKGSLSNLVNPSPMIGDSKATSMNGSVGNDLCSLKSSSPCIAEMVALPTHVILDFSRVSFMDGSSIALMKLLKNEYDSIDVKLFITNASDSVFDFLRKSGAVDFLGSDNLFPSVFDAVTAANTNKAVAR</sequence>
<accession>A0AC60NT02</accession>
<dbReference type="Proteomes" id="UP000805193">
    <property type="component" value="Unassembled WGS sequence"/>
</dbReference>
<keyword evidence="2" id="KW-1185">Reference proteome</keyword>